<keyword evidence="2" id="KW-0732">Signal</keyword>
<proteinExistence type="predicted"/>
<evidence type="ECO:0000313" key="3">
    <source>
        <dbReference type="EMBL" id="MFC3124997.1"/>
    </source>
</evidence>
<name>A0ABV7FX96_9PROT</name>
<dbReference type="EMBL" id="JBHRTN010000008">
    <property type="protein sequence ID" value="MFC3124997.1"/>
    <property type="molecule type" value="Genomic_DNA"/>
</dbReference>
<gene>
    <name evidence="3" type="ORF">ACFOD4_07990</name>
</gene>
<accession>A0ABV7FX96</accession>
<protein>
    <recommendedName>
        <fullName evidence="5">Type IV secretion protein Rhs</fullName>
    </recommendedName>
</protein>
<feature type="signal peptide" evidence="2">
    <location>
        <begin position="1"/>
        <end position="23"/>
    </location>
</feature>
<evidence type="ECO:0000256" key="1">
    <source>
        <dbReference type="SAM" id="MobiDB-lite"/>
    </source>
</evidence>
<evidence type="ECO:0000313" key="4">
    <source>
        <dbReference type="Proteomes" id="UP001595593"/>
    </source>
</evidence>
<feature type="region of interest" description="Disordered" evidence="1">
    <location>
        <begin position="84"/>
        <end position="145"/>
    </location>
</feature>
<evidence type="ECO:0008006" key="5">
    <source>
        <dbReference type="Google" id="ProtNLM"/>
    </source>
</evidence>
<dbReference type="Proteomes" id="UP001595593">
    <property type="component" value="Unassembled WGS sequence"/>
</dbReference>
<organism evidence="3 4">
    <name type="scientific">Teichococcus globiformis</name>
    <dbReference type="NCBI Taxonomy" id="2307229"/>
    <lineage>
        <taxon>Bacteria</taxon>
        <taxon>Pseudomonadati</taxon>
        <taxon>Pseudomonadota</taxon>
        <taxon>Alphaproteobacteria</taxon>
        <taxon>Acetobacterales</taxon>
        <taxon>Roseomonadaceae</taxon>
        <taxon>Roseomonas</taxon>
    </lineage>
</organism>
<feature type="chain" id="PRO_5047106138" description="Type IV secretion protein Rhs" evidence="2">
    <location>
        <begin position="24"/>
        <end position="145"/>
    </location>
</feature>
<comment type="caution">
    <text evidence="3">The sequence shown here is derived from an EMBL/GenBank/DDBJ whole genome shotgun (WGS) entry which is preliminary data.</text>
</comment>
<sequence length="145" mass="16374">MRRIVWNGLTLAALLLAAAPATAQPRGEYGYSYGQYLGLTERQGGTLRHYDAWGTYEGRSQRSAGGQVLRHYDADGRYLGREDINRDFRRRRPGEPAWGPNDQPANQGTGVQIYLDPGALQPPPEMRPEFPSNRGTPWFNDRGRR</sequence>
<reference evidence="4" key="1">
    <citation type="journal article" date="2019" name="Int. J. Syst. Evol. Microbiol.">
        <title>The Global Catalogue of Microorganisms (GCM) 10K type strain sequencing project: providing services to taxonomists for standard genome sequencing and annotation.</title>
        <authorList>
            <consortium name="The Broad Institute Genomics Platform"/>
            <consortium name="The Broad Institute Genome Sequencing Center for Infectious Disease"/>
            <person name="Wu L."/>
            <person name="Ma J."/>
        </authorList>
    </citation>
    <scope>NUCLEOTIDE SEQUENCE [LARGE SCALE GENOMIC DNA]</scope>
    <source>
        <strain evidence="4">KCTC 52094</strain>
    </source>
</reference>
<keyword evidence="4" id="KW-1185">Reference proteome</keyword>
<evidence type="ECO:0000256" key="2">
    <source>
        <dbReference type="SAM" id="SignalP"/>
    </source>
</evidence>